<keyword evidence="3" id="KW-1185">Reference proteome</keyword>
<name>A0A1Z5KD20_FISSO</name>
<feature type="compositionally biased region" description="Polar residues" evidence="1">
    <location>
        <begin position="49"/>
        <end position="63"/>
    </location>
</feature>
<feature type="region of interest" description="Disordered" evidence="1">
    <location>
        <begin position="1"/>
        <end position="20"/>
    </location>
</feature>
<comment type="caution">
    <text evidence="2">The sequence shown here is derived from an EMBL/GenBank/DDBJ whole genome shotgun (WGS) entry which is preliminary data.</text>
</comment>
<dbReference type="EMBL" id="BDSP01000205">
    <property type="protein sequence ID" value="GAX23991.1"/>
    <property type="molecule type" value="Genomic_DNA"/>
</dbReference>
<feature type="region of interest" description="Disordered" evidence="1">
    <location>
        <begin position="43"/>
        <end position="72"/>
    </location>
</feature>
<dbReference type="Proteomes" id="UP000198406">
    <property type="component" value="Unassembled WGS sequence"/>
</dbReference>
<dbReference type="InParanoid" id="A0A1Z5KD20"/>
<proteinExistence type="predicted"/>
<gene>
    <name evidence="2" type="ORF">FisN_26Lu072</name>
</gene>
<evidence type="ECO:0000313" key="3">
    <source>
        <dbReference type="Proteomes" id="UP000198406"/>
    </source>
</evidence>
<accession>A0A1Z5KD20</accession>
<protein>
    <submittedName>
        <fullName evidence="2">Uncharacterized protein</fullName>
    </submittedName>
</protein>
<reference evidence="2 3" key="1">
    <citation type="journal article" date="2015" name="Plant Cell">
        <title>Oil accumulation by the oleaginous diatom Fistulifera solaris as revealed by the genome and transcriptome.</title>
        <authorList>
            <person name="Tanaka T."/>
            <person name="Maeda Y."/>
            <person name="Veluchamy A."/>
            <person name="Tanaka M."/>
            <person name="Abida H."/>
            <person name="Marechal E."/>
            <person name="Bowler C."/>
            <person name="Muto M."/>
            <person name="Sunaga Y."/>
            <person name="Tanaka M."/>
            <person name="Yoshino T."/>
            <person name="Taniguchi T."/>
            <person name="Fukuda Y."/>
            <person name="Nemoto M."/>
            <person name="Matsumoto M."/>
            <person name="Wong P.S."/>
            <person name="Aburatani S."/>
            <person name="Fujibuchi W."/>
        </authorList>
    </citation>
    <scope>NUCLEOTIDE SEQUENCE [LARGE SCALE GENOMIC DNA]</scope>
    <source>
        <strain evidence="2 3">JPCC DA0580</strain>
    </source>
</reference>
<dbReference type="AlphaFoldDB" id="A0A1Z5KD20"/>
<organism evidence="2 3">
    <name type="scientific">Fistulifera solaris</name>
    <name type="common">Oleaginous diatom</name>
    <dbReference type="NCBI Taxonomy" id="1519565"/>
    <lineage>
        <taxon>Eukaryota</taxon>
        <taxon>Sar</taxon>
        <taxon>Stramenopiles</taxon>
        <taxon>Ochrophyta</taxon>
        <taxon>Bacillariophyta</taxon>
        <taxon>Bacillariophyceae</taxon>
        <taxon>Bacillariophycidae</taxon>
        <taxon>Naviculales</taxon>
        <taxon>Naviculaceae</taxon>
        <taxon>Fistulifera</taxon>
    </lineage>
</organism>
<evidence type="ECO:0000313" key="2">
    <source>
        <dbReference type="EMBL" id="GAX23991.1"/>
    </source>
</evidence>
<evidence type="ECO:0000256" key="1">
    <source>
        <dbReference type="SAM" id="MobiDB-lite"/>
    </source>
</evidence>
<sequence>MMVCCTSPYEEEEEDYPDDDGIRYERPANQPQQRKRPVLILASSEHTKSTVPDLSISFSSSTMYDDDDDDDDDEKVIQEALAAVRKQKMVSQLSYLSKTQGYEC</sequence>
<feature type="compositionally biased region" description="Acidic residues" evidence="1">
    <location>
        <begin position="9"/>
        <end position="19"/>
    </location>
</feature>